<dbReference type="EnsemblPlants" id="AET7Gv21064600.11">
    <property type="protein sequence ID" value="AET7Gv21064600.11"/>
    <property type="gene ID" value="AET7Gv21064600"/>
</dbReference>
<reference evidence="3" key="4">
    <citation type="submission" date="2019-03" db="UniProtKB">
        <authorList>
            <consortium name="EnsemblPlants"/>
        </authorList>
    </citation>
    <scope>IDENTIFICATION</scope>
</reference>
<sequence length="68" mass="7728">MLKLESCVSLTIVKSLLEKYYIDLKLIGRLEVGSKTVIDKSKSIKTWLMQFLEVNHGIASHIYSPSKC</sequence>
<dbReference type="Gramene" id="AET7Gv21064600.11">
    <property type="protein sequence ID" value="AET7Gv21064600.11"/>
    <property type="gene ID" value="AET7Gv21064600"/>
</dbReference>
<dbReference type="EnsemblPlants" id="AET7Gv21064600.24">
    <property type="protein sequence ID" value="AET7Gv21064600.24"/>
    <property type="gene ID" value="AET7Gv21064600"/>
</dbReference>
<keyword evidence="1" id="KW-0808">Transferase</keyword>
<name>A0A453STH6_AEGTS</name>
<dbReference type="EnsemblPlants" id="AET7Gv21064600.7">
    <property type="protein sequence ID" value="AET7Gv21064600.7"/>
    <property type="gene ID" value="AET7Gv21064600"/>
</dbReference>
<dbReference type="GO" id="GO:0010142">
    <property type="term" value="P:farnesyl diphosphate biosynthetic process, mevalonate pathway"/>
    <property type="evidence" value="ECO:0007669"/>
    <property type="project" value="TreeGrafter"/>
</dbReference>
<dbReference type="Gramene" id="AET7Gv21064600.7">
    <property type="protein sequence ID" value="AET7Gv21064600.7"/>
    <property type="gene ID" value="AET7Gv21064600"/>
</dbReference>
<dbReference type="Gene3D" id="3.40.47.10">
    <property type="match status" value="1"/>
</dbReference>
<dbReference type="PANTHER" id="PTHR43323:SF2">
    <property type="entry name" value="HYDROXYMETHYLGLUTARYL-COA SYNTHASE"/>
    <property type="match status" value="1"/>
</dbReference>
<dbReference type="Gramene" id="AET7Gv21064600.24">
    <property type="protein sequence ID" value="AET7Gv21064600.24"/>
    <property type="gene ID" value="AET7Gv21064600"/>
</dbReference>
<dbReference type="InterPro" id="IPR016039">
    <property type="entry name" value="Thiolase-like"/>
</dbReference>
<dbReference type="GO" id="GO:0006084">
    <property type="term" value="P:acetyl-CoA metabolic process"/>
    <property type="evidence" value="ECO:0007669"/>
    <property type="project" value="TreeGrafter"/>
</dbReference>
<evidence type="ECO:0000256" key="1">
    <source>
        <dbReference type="ARBA" id="ARBA00022679"/>
    </source>
</evidence>
<accession>A0A453STH6</accession>
<evidence type="ECO:0000313" key="3">
    <source>
        <dbReference type="EnsemblPlants" id="AET7Gv21064600.11"/>
    </source>
</evidence>
<evidence type="ECO:0000259" key="2">
    <source>
        <dbReference type="Pfam" id="PF01154"/>
    </source>
</evidence>
<reference evidence="4" key="1">
    <citation type="journal article" date="2014" name="Science">
        <title>Ancient hybridizations among the ancestral genomes of bread wheat.</title>
        <authorList>
            <consortium name="International Wheat Genome Sequencing Consortium,"/>
            <person name="Marcussen T."/>
            <person name="Sandve S.R."/>
            <person name="Heier L."/>
            <person name="Spannagl M."/>
            <person name="Pfeifer M."/>
            <person name="Jakobsen K.S."/>
            <person name="Wulff B.B."/>
            <person name="Steuernagel B."/>
            <person name="Mayer K.F."/>
            <person name="Olsen O.A."/>
        </authorList>
    </citation>
    <scope>NUCLEOTIDE SEQUENCE [LARGE SCALE GENOMIC DNA]</scope>
    <source>
        <strain evidence="4">cv. AL8/78</strain>
    </source>
</reference>
<protein>
    <recommendedName>
        <fullName evidence="2">Hydroxymethylglutaryl-coenzyme A synthase N-terminal domain-containing protein</fullName>
    </recommendedName>
</protein>
<keyword evidence="4" id="KW-1185">Reference proteome</keyword>
<dbReference type="AlphaFoldDB" id="A0A453STH6"/>
<feature type="domain" description="Hydroxymethylglutaryl-coenzyme A synthase N-terminal" evidence="2">
    <location>
        <begin position="7"/>
        <end position="54"/>
    </location>
</feature>
<dbReference type="PANTHER" id="PTHR43323">
    <property type="entry name" value="3-HYDROXY-3-METHYLGLUTARYL COENZYME A SYNTHASE"/>
    <property type="match status" value="1"/>
</dbReference>
<dbReference type="Proteomes" id="UP000015105">
    <property type="component" value="Chromosome 7D"/>
</dbReference>
<dbReference type="Pfam" id="PF01154">
    <property type="entry name" value="HMG_CoA_synt_N"/>
    <property type="match status" value="1"/>
</dbReference>
<reference evidence="3" key="3">
    <citation type="journal article" date="2017" name="Nature">
        <title>Genome sequence of the progenitor of the wheat D genome Aegilops tauschii.</title>
        <authorList>
            <person name="Luo M.C."/>
            <person name="Gu Y.Q."/>
            <person name="Puiu D."/>
            <person name="Wang H."/>
            <person name="Twardziok S.O."/>
            <person name="Deal K.R."/>
            <person name="Huo N."/>
            <person name="Zhu T."/>
            <person name="Wang L."/>
            <person name="Wang Y."/>
            <person name="McGuire P.E."/>
            <person name="Liu S."/>
            <person name="Long H."/>
            <person name="Ramasamy R.K."/>
            <person name="Rodriguez J.C."/>
            <person name="Van S.L."/>
            <person name="Yuan L."/>
            <person name="Wang Z."/>
            <person name="Xia Z."/>
            <person name="Xiao L."/>
            <person name="Anderson O.D."/>
            <person name="Ouyang S."/>
            <person name="Liang Y."/>
            <person name="Zimin A.V."/>
            <person name="Pertea G."/>
            <person name="Qi P."/>
            <person name="Bennetzen J.L."/>
            <person name="Dai X."/>
            <person name="Dawson M.W."/>
            <person name="Muller H.G."/>
            <person name="Kugler K."/>
            <person name="Rivarola-Duarte L."/>
            <person name="Spannagl M."/>
            <person name="Mayer K.F.X."/>
            <person name="Lu F.H."/>
            <person name="Bevan M.W."/>
            <person name="Leroy P."/>
            <person name="Li P."/>
            <person name="You F.M."/>
            <person name="Sun Q."/>
            <person name="Liu Z."/>
            <person name="Lyons E."/>
            <person name="Wicker T."/>
            <person name="Salzberg S.L."/>
            <person name="Devos K.M."/>
            <person name="Dvorak J."/>
        </authorList>
    </citation>
    <scope>NUCLEOTIDE SEQUENCE [LARGE SCALE GENOMIC DNA]</scope>
    <source>
        <strain evidence="3">cv. AL8/78</strain>
    </source>
</reference>
<dbReference type="InterPro" id="IPR013528">
    <property type="entry name" value="HMG_CoA_synth_N"/>
</dbReference>
<evidence type="ECO:0000313" key="4">
    <source>
        <dbReference type="Proteomes" id="UP000015105"/>
    </source>
</evidence>
<organism evidence="3 4">
    <name type="scientific">Aegilops tauschii subsp. strangulata</name>
    <name type="common">Goatgrass</name>
    <dbReference type="NCBI Taxonomy" id="200361"/>
    <lineage>
        <taxon>Eukaryota</taxon>
        <taxon>Viridiplantae</taxon>
        <taxon>Streptophyta</taxon>
        <taxon>Embryophyta</taxon>
        <taxon>Tracheophyta</taxon>
        <taxon>Spermatophyta</taxon>
        <taxon>Magnoliopsida</taxon>
        <taxon>Liliopsida</taxon>
        <taxon>Poales</taxon>
        <taxon>Poaceae</taxon>
        <taxon>BOP clade</taxon>
        <taxon>Pooideae</taxon>
        <taxon>Triticodae</taxon>
        <taxon>Triticeae</taxon>
        <taxon>Triticinae</taxon>
        <taxon>Aegilops</taxon>
    </lineage>
</organism>
<proteinExistence type="predicted"/>
<dbReference type="GO" id="GO:0004421">
    <property type="term" value="F:hydroxymethylglutaryl-CoA synthase activity"/>
    <property type="evidence" value="ECO:0007669"/>
    <property type="project" value="TreeGrafter"/>
</dbReference>
<reference evidence="3" key="5">
    <citation type="journal article" date="2021" name="G3 (Bethesda)">
        <title>Aegilops tauschii genome assembly Aet v5.0 features greater sequence contiguity and improved annotation.</title>
        <authorList>
            <person name="Wang L."/>
            <person name="Zhu T."/>
            <person name="Rodriguez J.C."/>
            <person name="Deal K.R."/>
            <person name="Dubcovsky J."/>
            <person name="McGuire P.E."/>
            <person name="Lux T."/>
            <person name="Spannagl M."/>
            <person name="Mayer K.F.X."/>
            <person name="Baldrich P."/>
            <person name="Meyers B.C."/>
            <person name="Huo N."/>
            <person name="Gu Y.Q."/>
            <person name="Zhou H."/>
            <person name="Devos K.M."/>
            <person name="Bennetzen J.L."/>
            <person name="Unver T."/>
            <person name="Budak H."/>
            <person name="Gulick P.J."/>
            <person name="Galiba G."/>
            <person name="Kalapos B."/>
            <person name="Nelson D.R."/>
            <person name="Li P."/>
            <person name="You F.M."/>
            <person name="Luo M.C."/>
            <person name="Dvorak J."/>
        </authorList>
    </citation>
    <scope>NUCLEOTIDE SEQUENCE [LARGE SCALE GENOMIC DNA]</scope>
    <source>
        <strain evidence="3">cv. AL8/78</strain>
    </source>
</reference>
<reference evidence="4" key="2">
    <citation type="journal article" date="2017" name="Nat. Plants">
        <title>The Aegilops tauschii genome reveals multiple impacts of transposons.</title>
        <authorList>
            <person name="Zhao G."/>
            <person name="Zou C."/>
            <person name="Li K."/>
            <person name="Wang K."/>
            <person name="Li T."/>
            <person name="Gao L."/>
            <person name="Zhang X."/>
            <person name="Wang H."/>
            <person name="Yang Z."/>
            <person name="Liu X."/>
            <person name="Jiang W."/>
            <person name="Mao L."/>
            <person name="Kong X."/>
            <person name="Jiao Y."/>
            <person name="Jia J."/>
        </authorList>
    </citation>
    <scope>NUCLEOTIDE SEQUENCE [LARGE SCALE GENOMIC DNA]</scope>
    <source>
        <strain evidence="4">cv. AL8/78</strain>
    </source>
</reference>